<organism evidence="6 7">
    <name type="scientific">Parapedobacter defluvii</name>
    <dbReference type="NCBI Taxonomy" id="2045106"/>
    <lineage>
        <taxon>Bacteria</taxon>
        <taxon>Pseudomonadati</taxon>
        <taxon>Bacteroidota</taxon>
        <taxon>Sphingobacteriia</taxon>
        <taxon>Sphingobacteriales</taxon>
        <taxon>Sphingobacteriaceae</taxon>
        <taxon>Parapedobacter</taxon>
    </lineage>
</organism>
<dbReference type="InterPro" id="IPR013249">
    <property type="entry name" value="RNA_pol_sigma70_r4_t2"/>
</dbReference>
<proteinExistence type="inferred from homology"/>
<dbReference type="InterPro" id="IPR036388">
    <property type="entry name" value="WH-like_DNA-bd_sf"/>
</dbReference>
<keyword evidence="2" id="KW-0805">Transcription regulation</keyword>
<dbReference type="InterPro" id="IPR014284">
    <property type="entry name" value="RNA_pol_sigma-70_dom"/>
</dbReference>
<evidence type="ECO:0000313" key="6">
    <source>
        <dbReference type="EMBL" id="GGC17377.1"/>
    </source>
</evidence>
<dbReference type="PANTHER" id="PTHR43133:SF46">
    <property type="entry name" value="RNA POLYMERASE SIGMA-70 FACTOR ECF SUBFAMILY"/>
    <property type="match status" value="1"/>
</dbReference>
<feature type="domain" description="RNA polymerase sigma factor 70 region 4 type 2" evidence="5">
    <location>
        <begin position="111"/>
        <end position="161"/>
    </location>
</feature>
<keyword evidence="3" id="KW-0731">Sigma factor</keyword>
<dbReference type="PANTHER" id="PTHR43133">
    <property type="entry name" value="RNA POLYMERASE ECF-TYPE SIGMA FACTO"/>
    <property type="match status" value="1"/>
</dbReference>
<evidence type="ECO:0000259" key="5">
    <source>
        <dbReference type="Pfam" id="PF08281"/>
    </source>
</evidence>
<dbReference type="InterPro" id="IPR013324">
    <property type="entry name" value="RNA_pol_sigma_r3/r4-like"/>
</dbReference>
<dbReference type="NCBIfam" id="TIGR02937">
    <property type="entry name" value="sigma70-ECF"/>
    <property type="match status" value="1"/>
</dbReference>
<evidence type="ECO:0000256" key="3">
    <source>
        <dbReference type="ARBA" id="ARBA00023082"/>
    </source>
</evidence>
<comment type="caution">
    <text evidence="6">The sequence shown here is derived from an EMBL/GenBank/DDBJ whole genome shotgun (WGS) entry which is preliminary data.</text>
</comment>
<dbReference type="Gene3D" id="1.10.1740.10">
    <property type="match status" value="1"/>
</dbReference>
<sequence length="182" mass="21409">MLNRISKGDERAFGELFHAYYNHIGEFVQLFTHDLEATEEIVLEVFTKIWINRESLPLIENFDAYLFILCRNHTLNHVRKQAAEQKRHTAYLREVDNVAETLEEGSSDPYDLLEQAVQLLPPQQQKVFTLRRQGVKTPEISRRMSLSIESVKKYQHLAMKFIRDFVKAAAATSLFYWMVLFQ</sequence>
<dbReference type="InterPro" id="IPR039425">
    <property type="entry name" value="RNA_pol_sigma-70-like"/>
</dbReference>
<dbReference type="Pfam" id="PF08281">
    <property type="entry name" value="Sigma70_r4_2"/>
    <property type="match status" value="1"/>
</dbReference>
<evidence type="ECO:0000256" key="1">
    <source>
        <dbReference type="ARBA" id="ARBA00010641"/>
    </source>
</evidence>
<dbReference type="SUPFAM" id="SSF88946">
    <property type="entry name" value="Sigma2 domain of RNA polymerase sigma factors"/>
    <property type="match status" value="1"/>
</dbReference>
<comment type="similarity">
    <text evidence="1">Belongs to the sigma-70 factor family. ECF subfamily.</text>
</comment>
<dbReference type="Proteomes" id="UP000597338">
    <property type="component" value="Unassembled WGS sequence"/>
</dbReference>
<dbReference type="InterPro" id="IPR013325">
    <property type="entry name" value="RNA_pol_sigma_r2"/>
</dbReference>
<gene>
    <name evidence="6" type="ORF">GCM10011386_06500</name>
</gene>
<accession>A0ABQ1L2L3</accession>
<evidence type="ECO:0000256" key="4">
    <source>
        <dbReference type="ARBA" id="ARBA00023163"/>
    </source>
</evidence>
<dbReference type="SUPFAM" id="SSF88659">
    <property type="entry name" value="Sigma3 and sigma4 domains of RNA polymerase sigma factors"/>
    <property type="match status" value="1"/>
</dbReference>
<keyword evidence="7" id="KW-1185">Reference proteome</keyword>
<evidence type="ECO:0000256" key="2">
    <source>
        <dbReference type="ARBA" id="ARBA00023015"/>
    </source>
</evidence>
<protein>
    <recommendedName>
        <fullName evidence="5">RNA polymerase sigma factor 70 region 4 type 2 domain-containing protein</fullName>
    </recommendedName>
</protein>
<dbReference type="EMBL" id="BMIK01000001">
    <property type="protein sequence ID" value="GGC17377.1"/>
    <property type="molecule type" value="Genomic_DNA"/>
</dbReference>
<evidence type="ECO:0000313" key="7">
    <source>
        <dbReference type="Proteomes" id="UP000597338"/>
    </source>
</evidence>
<dbReference type="Gene3D" id="1.10.10.10">
    <property type="entry name" value="Winged helix-like DNA-binding domain superfamily/Winged helix DNA-binding domain"/>
    <property type="match status" value="1"/>
</dbReference>
<name>A0ABQ1L2L3_9SPHI</name>
<keyword evidence="4" id="KW-0804">Transcription</keyword>
<reference evidence="7" key="1">
    <citation type="journal article" date="2019" name="Int. J. Syst. Evol. Microbiol.">
        <title>The Global Catalogue of Microorganisms (GCM) 10K type strain sequencing project: providing services to taxonomists for standard genome sequencing and annotation.</title>
        <authorList>
            <consortium name="The Broad Institute Genomics Platform"/>
            <consortium name="The Broad Institute Genome Sequencing Center for Infectious Disease"/>
            <person name="Wu L."/>
            <person name="Ma J."/>
        </authorList>
    </citation>
    <scope>NUCLEOTIDE SEQUENCE [LARGE SCALE GENOMIC DNA]</scope>
    <source>
        <strain evidence="7">CGMCC 1.15342</strain>
    </source>
</reference>